<feature type="transmembrane region" description="Helical" evidence="8">
    <location>
        <begin position="276"/>
        <end position="298"/>
    </location>
</feature>
<dbReference type="InterPro" id="IPR013783">
    <property type="entry name" value="Ig-like_fold"/>
</dbReference>
<dbReference type="Gene3D" id="2.60.40.10">
    <property type="entry name" value="Immunoglobulins"/>
    <property type="match status" value="2"/>
</dbReference>
<dbReference type="SUPFAM" id="SSF49265">
    <property type="entry name" value="Fibronectin type III"/>
    <property type="match status" value="2"/>
</dbReference>
<evidence type="ECO:0000256" key="6">
    <source>
        <dbReference type="ARBA" id="ARBA00023170"/>
    </source>
</evidence>
<evidence type="ECO:0000256" key="3">
    <source>
        <dbReference type="ARBA" id="ARBA00022729"/>
    </source>
</evidence>
<reference evidence="10" key="1">
    <citation type="submission" date="2025-08" db="UniProtKB">
        <authorList>
            <consortium name="Ensembl"/>
        </authorList>
    </citation>
    <scope>IDENTIFICATION</scope>
</reference>
<keyword evidence="6" id="KW-0675">Receptor</keyword>
<accession>A0A3Q2XMM1</accession>
<name>A0A3Q2XMM1_HIPCM</name>
<reference evidence="10" key="2">
    <citation type="submission" date="2025-09" db="UniProtKB">
        <authorList>
            <consortium name="Ensembl"/>
        </authorList>
    </citation>
    <scope>IDENTIFICATION</scope>
</reference>
<proteinExistence type="predicted"/>
<dbReference type="InterPro" id="IPR015152">
    <property type="entry name" value="Growth/epo_recpt_lig-bind"/>
</dbReference>
<keyword evidence="5 8" id="KW-0472">Membrane</keyword>
<dbReference type="GO" id="GO:0004896">
    <property type="term" value="F:cytokine receptor activity"/>
    <property type="evidence" value="ECO:0007669"/>
    <property type="project" value="TreeGrafter"/>
</dbReference>
<dbReference type="STRING" id="109280.ENSHCOP00000005910"/>
<dbReference type="Proteomes" id="UP000264820">
    <property type="component" value="Unplaced"/>
</dbReference>
<feature type="domain" description="Fibronectin type-III" evidence="9">
    <location>
        <begin position="165"/>
        <end position="268"/>
    </location>
</feature>
<sequence length="303" mass="34450">MRRVESSGRTTHGCFNMTTQLLTMPSTSDSSWLRRTSALLDQPPLSVLTQPGGFSSFPSSKRPVRPHIYKCRSPNMEVFTCWWHPLSNLTEGEEVNYVLTYSKDKGPKRECPDYTSAGANSCHFDSSHTFIWNIYCMNVTAVMARQNVTSPQHCLDVADIVETEAPVNLTYQLMDPGGDEIGHDVLLSWTYPRPSDLKYGWITLVYELQYRQVSEPDKWKVKQSLREPEVKLLGLPINDYVLRVRCRSQNYGLWSKWSQPLLMNIPSRAQAGTDTLIMVILVTTISMMAILAFSVCVIPQCVR</sequence>
<dbReference type="InterPro" id="IPR003961">
    <property type="entry name" value="FN3_dom"/>
</dbReference>
<keyword evidence="7" id="KW-0325">Glycoprotein</keyword>
<evidence type="ECO:0000313" key="10">
    <source>
        <dbReference type="Ensembl" id="ENSHCOP00000005910.1"/>
    </source>
</evidence>
<keyword evidence="11" id="KW-1185">Reference proteome</keyword>
<evidence type="ECO:0000256" key="1">
    <source>
        <dbReference type="ARBA" id="ARBA00004479"/>
    </source>
</evidence>
<dbReference type="OMA" id="TPHIYFC"/>
<evidence type="ECO:0000256" key="7">
    <source>
        <dbReference type="ARBA" id="ARBA00023180"/>
    </source>
</evidence>
<dbReference type="PROSITE" id="PS50853">
    <property type="entry name" value="FN3"/>
    <property type="match status" value="1"/>
</dbReference>
<dbReference type="Pfam" id="PF09067">
    <property type="entry name" value="EpoR_lig-bind"/>
    <property type="match status" value="1"/>
</dbReference>
<dbReference type="InterPro" id="IPR036116">
    <property type="entry name" value="FN3_sf"/>
</dbReference>
<evidence type="ECO:0000256" key="5">
    <source>
        <dbReference type="ARBA" id="ARBA00023136"/>
    </source>
</evidence>
<dbReference type="Ensembl" id="ENSHCOT00000004574.1">
    <property type="protein sequence ID" value="ENSHCOP00000005910.1"/>
    <property type="gene ID" value="ENSHCOG00000007616.1"/>
</dbReference>
<keyword evidence="2 8" id="KW-0812">Transmembrane</keyword>
<evidence type="ECO:0000256" key="2">
    <source>
        <dbReference type="ARBA" id="ARBA00022692"/>
    </source>
</evidence>
<evidence type="ECO:0000256" key="4">
    <source>
        <dbReference type="ARBA" id="ARBA00022989"/>
    </source>
</evidence>
<organism evidence="10 11">
    <name type="scientific">Hippocampus comes</name>
    <name type="common">Tiger tail seahorse</name>
    <dbReference type="NCBI Taxonomy" id="109280"/>
    <lineage>
        <taxon>Eukaryota</taxon>
        <taxon>Metazoa</taxon>
        <taxon>Chordata</taxon>
        <taxon>Craniata</taxon>
        <taxon>Vertebrata</taxon>
        <taxon>Euteleostomi</taxon>
        <taxon>Actinopterygii</taxon>
        <taxon>Neopterygii</taxon>
        <taxon>Teleostei</taxon>
        <taxon>Neoteleostei</taxon>
        <taxon>Acanthomorphata</taxon>
        <taxon>Syngnathiaria</taxon>
        <taxon>Syngnathiformes</taxon>
        <taxon>Syngnathoidei</taxon>
        <taxon>Syngnathidae</taxon>
        <taxon>Hippocampus</taxon>
    </lineage>
</organism>
<evidence type="ECO:0000259" key="9">
    <source>
        <dbReference type="PROSITE" id="PS50853"/>
    </source>
</evidence>
<protein>
    <recommendedName>
        <fullName evidence="9">Fibronectin type-III domain-containing protein</fullName>
    </recommendedName>
</protein>
<dbReference type="PANTHER" id="PTHR23037">
    <property type="entry name" value="CYTOKINE RECEPTOR"/>
    <property type="match status" value="1"/>
</dbReference>
<dbReference type="GO" id="GO:0009897">
    <property type="term" value="C:external side of plasma membrane"/>
    <property type="evidence" value="ECO:0007669"/>
    <property type="project" value="TreeGrafter"/>
</dbReference>
<evidence type="ECO:0000313" key="11">
    <source>
        <dbReference type="Proteomes" id="UP000264820"/>
    </source>
</evidence>
<dbReference type="PANTHER" id="PTHR23037:SF46">
    <property type="entry name" value="INTERLEUKIN 5 RECEPTOR SUBUNIT ALPHA"/>
    <property type="match status" value="1"/>
</dbReference>
<keyword evidence="4 8" id="KW-1133">Transmembrane helix</keyword>
<keyword evidence="3" id="KW-0732">Signal</keyword>
<dbReference type="AlphaFoldDB" id="A0A3Q2XMM1"/>
<comment type="subcellular location">
    <subcellularLocation>
        <location evidence="1">Membrane</location>
        <topology evidence="1">Single-pass type I membrane protein</topology>
    </subcellularLocation>
</comment>
<dbReference type="GeneTree" id="ENSGT00940000154851"/>
<evidence type="ECO:0000256" key="8">
    <source>
        <dbReference type="SAM" id="Phobius"/>
    </source>
</evidence>